<dbReference type="Pfam" id="PF04965">
    <property type="entry name" value="GPW_gp25"/>
    <property type="match status" value="1"/>
</dbReference>
<dbReference type="OrthoDB" id="9802846at2"/>
<comment type="caution">
    <text evidence="2">The sequence shown here is derived from an EMBL/GenBank/DDBJ whole genome shotgun (WGS) entry which is preliminary data.</text>
</comment>
<dbReference type="SUPFAM" id="SSF160719">
    <property type="entry name" value="gpW/gp25-like"/>
    <property type="match status" value="1"/>
</dbReference>
<evidence type="ECO:0000313" key="3">
    <source>
        <dbReference type="Proteomes" id="UP000295361"/>
    </source>
</evidence>
<dbReference type="AlphaFoldDB" id="A0A4R6QFT1"/>
<evidence type="ECO:0000259" key="1">
    <source>
        <dbReference type="Pfam" id="PF04965"/>
    </source>
</evidence>
<dbReference type="InParanoid" id="A0A4R6QFT1"/>
<accession>A0A4R6QFT1</accession>
<organism evidence="2 3">
    <name type="scientific">Roseateles toxinivorans</name>
    <dbReference type="NCBI Taxonomy" id="270368"/>
    <lineage>
        <taxon>Bacteria</taxon>
        <taxon>Pseudomonadati</taxon>
        <taxon>Pseudomonadota</taxon>
        <taxon>Betaproteobacteria</taxon>
        <taxon>Burkholderiales</taxon>
        <taxon>Sphaerotilaceae</taxon>
        <taxon>Roseateles</taxon>
    </lineage>
</organism>
<name>A0A4R6QFT1_9BURK</name>
<sequence length="132" mass="14890">MTIHSQLKSPIGWPLLAGPDASGQWRWPGLERSVSDGLRALLSTRPRELMMHADYGAGLQDFLHEPNTLAVRARILERIQTAVARYEQRVQLDRVEVSEDERDAAAVRIEVHYRLRRTGEPQRLALALSLGG</sequence>
<dbReference type="InterPro" id="IPR007048">
    <property type="entry name" value="IraD/Gp25-like"/>
</dbReference>
<dbReference type="RefSeq" id="WP_133703673.1">
    <property type="nucleotide sequence ID" value="NZ_SNXS01000013.1"/>
</dbReference>
<dbReference type="Proteomes" id="UP000295361">
    <property type="component" value="Unassembled WGS sequence"/>
</dbReference>
<proteinExistence type="predicted"/>
<dbReference type="Gene3D" id="3.10.450.40">
    <property type="match status" value="1"/>
</dbReference>
<feature type="domain" description="IraD/Gp25-like" evidence="1">
    <location>
        <begin position="30"/>
        <end position="118"/>
    </location>
</feature>
<dbReference type="EMBL" id="SNXS01000013">
    <property type="protein sequence ID" value="TDP61358.1"/>
    <property type="molecule type" value="Genomic_DNA"/>
</dbReference>
<keyword evidence="3" id="KW-1185">Reference proteome</keyword>
<gene>
    <name evidence="2" type="ORF">DES47_11341</name>
</gene>
<evidence type="ECO:0000313" key="2">
    <source>
        <dbReference type="EMBL" id="TDP61358.1"/>
    </source>
</evidence>
<protein>
    <recommendedName>
        <fullName evidence="1">IraD/Gp25-like domain-containing protein</fullName>
    </recommendedName>
</protein>
<reference evidence="2 3" key="1">
    <citation type="submission" date="2019-03" db="EMBL/GenBank/DDBJ databases">
        <title>Genomic Encyclopedia of Type Strains, Phase IV (KMG-IV): sequencing the most valuable type-strain genomes for metagenomic binning, comparative biology and taxonomic classification.</title>
        <authorList>
            <person name="Goeker M."/>
        </authorList>
    </citation>
    <scope>NUCLEOTIDE SEQUENCE [LARGE SCALE GENOMIC DNA]</scope>
    <source>
        <strain evidence="2 3">DSM 16998</strain>
    </source>
</reference>